<name>A0AAV9A5C2_ACOGR</name>
<keyword evidence="2" id="KW-1185">Reference proteome</keyword>
<gene>
    <name evidence="1" type="ORF">QJS04_geneDACA010373</name>
</gene>
<dbReference type="AlphaFoldDB" id="A0AAV9A5C2"/>
<organism evidence="1 2">
    <name type="scientific">Acorus gramineus</name>
    <name type="common">Dwarf sweet flag</name>
    <dbReference type="NCBI Taxonomy" id="55184"/>
    <lineage>
        <taxon>Eukaryota</taxon>
        <taxon>Viridiplantae</taxon>
        <taxon>Streptophyta</taxon>
        <taxon>Embryophyta</taxon>
        <taxon>Tracheophyta</taxon>
        <taxon>Spermatophyta</taxon>
        <taxon>Magnoliopsida</taxon>
        <taxon>Liliopsida</taxon>
        <taxon>Acoraceae</taxon>
        <taxon>Acorus</taxon>
    </lineage>
</organism>
<reference evidence="1" key="1">
    <citation type="journal article" date="2023" name="Nat. Commun.">
        <title>Diploid and tetraploid genomes of Acorus and the evolution of monocots.</title>
        <authorList>
            <person name="Ma L."/>
            <person name="Liu K.W."/>
            <person name="Li Z."/>
            <person name="Hsiao Y.Y."/>
            <person name="Qi Y."/>
            <person name="Fu T."/>
            <person name="Tang G.D."/>
            <person name="Zhang D."/>
            <person name="Sun W.H."/>
            <person name="Liu D.K."/>
            <person name="Li Y."/>
            <person name="Chen G.Z."/>
            <person name="Liu X.D."/>
            <person name="Liao X.Y."/>
            <person name="Jiang Y.T."/>
            <person name="Yu X."/>
            <person name="Hao Y."/>
            <person name="Huang J."/>
            <person name="Zhao X.W."/>
            <person name="Ke S."/>
            <person name="Chen Y.Y."/>
            <person name="Wu W.L."/>
            <person name="Hsu J.L."/>
            <person name="Lin Y.F."/>
            <person name="Huang M.D."/>
            <person name="Li C.Y."/>
            <person name="Huang L."/>
            <person name="Wang Z.W."/>
            <person name="Zhao X."/>
            <person name="Zhong W.Y."/>
            <person name="Peng D.H."/>
            <person name="Ahmad S."/>
            <person name="Lan S."/>
            <person name="Zhang J.S."/>
            <person name="Tsai W.C."/>
            <person name="Van de Peer Y."/>
            <person name="Liu Z.J."/>
        </authorList>
    </citation>
    <scope>NUCLEOTIDE SEQUENCE</scope>
    <source>
        <strain evidence="1">SCP</strain>
    </source>
</reference>
<protein>
    <submittedName>
        <fullName evidence="1">Uncharacterized protein</fullName>
    </submittedName>
</protein>
<dbReference type="Proteomes" id="UP001179952">
    <property type="component" value="Unassembled WGS sequence"/>
</dbReference>
<dbReference type="EMBL" id="JAUJYN010000012">
    <property type="protein sequence ID" value="KAK1259301.1"/>
    <property type="molecule type" value="Genomic_DNA"/>
</dbReference>
<evidence type="ECO:0000313" key="2">
    <source>
        <dbReference type="Proteomes" id="UP001179952"/>
    </source>
</evidence>
<sequence length="98" mass="11055">MTGKRGVLRNDAEAEELVCREETEALMPMPTPAWRAVERPAKVGDEEGEQNESLQKCLWGWGCEEYNRKYIGGGFTKSKNLSGLKQKTGWGEYPEGFI</sequence>
<comment type="caution">
    <text evidence="1">The sequence shown here is derived from an EMBL/GenBank/DDBJ whole genome shotgun (WGS) entry which is preliminary data.</text>
</comment>
<evidence type="ECO:0000313" key="1">
    <source>
        <dbReference type="EMBL" id="KAK1259301.1"/>
    </source>
</evidence>
<proteinExistence type="predicted"/>
<reference evidence="1" key="2">
    <citation type="submission" date="2023-06" db="EMBL/GenBank/DDBJ databases">
        <authorList>
            <person name="Ma L."/>
            <person name="Liu K.-W."/>
            <person name="Li Z."/>
            <person name="Hsiao Y.-Y."/>
            <person name="Qi Y."/>
            <person name="Fu T."/>
            <person name="Tang G."/>
            <person name="Zhang D."/>
            <person name="Sun W.-H."/>
            <person name="Liu D.-K."/>
            <person name="Li Y."/>
            <person name="Chen G.-Z."/>
            <person name="Liu X.-D."/>
            <person name="Liao X.-Y."/>
            <person name="Jiang Y.-T."/>
            <person name="Yu X."/>
            <person name="Hao Y."/>
            <person name="Huang J."/>
            <person name="Zhao X.-W."/>
            <person name="Ke S."/>
            <person name="Chen Y.-Y."/>
            <person name="Wu W.-L."/>
            <person name="Hsu J.-L."/>
            <person name="Lin Y.-F."/>
            <person name="Huang M.-D."/>
            <person name="Li C.-Y."/>
            <person name="Huang L."/>
            <person name="Wang Z.-W."/>
            <person name="Zhao X."/>
            <person name="Zhong W.-Y."/>
            <person name="Peng D.-H."/>
            <person name="Ahmad S."/>
            <person name="Lan S."/>
            <person name="Zhang J.-S."/>
            <person name="Tsai W.-C."/>
            <person name="Van De Peer Y."/>
            <person name="Liu Z.-J."/>
        </authorList>
    </citation>
    <scope>NUCLEOTIDE SEQUENCE</scope>
    <source>
        <strain evidence="1">SCP</strain>
        <tissue evidence="1">Leaves</tissue>
    </source>
</reference>
<accession>A0AAV9A5C2</accession>